<proteinExistence type="predicted"/>
<feature type="transmembrane region" description="Helical" evidence="1">
    <location>
        <begin position="12"/>
        <end position="29"/>
    </location>
</feature>
<dbReference type="InterPro" id="IPR002656">
    <property type="entry name" value="Acyl_transf_3_dom"/>
</dbReference>
<dbReference type="Pfam" id="PF01757">
    <property type="entry name" value="Acyl_transf_3"/>
    <property type="match status" value="1"/>
</dbReference>
<keyword evidence="1" id="KW-0472">Membrane</keyword>
<comment type="caution">
    <text evidence="3">The sequence shown here is derived from an EMBL/GenBank/DDBJ whole genome shotgun (WGS) entry which is preliminary data.</text>
</comment>
<name>A0A1B7LYC2_9MICC</name>
<evidence type="ECO:0000313" key="3">
    <source>
        <dbReference type="EMBL" id="OAV60278.1"/>
    </source>
</evidence>
<dbReference type="Proteomes" id="UP000078292">
    <property type="component" value="Unassembled WGS sequence"/>
</dbReference>
<feature type="transmembrane region" description="Helical" evidence="1">
    <location>
        <begin position="138"/>
        <end position="157"/>
    </location>
</feature>
<dbReference type="GO" id="GO:0016747">
    <property type="term" value="F:acyltransferase activity, transferring groups other than amino-acyl groups"/>
    <property type="evidence" value="ECO:0007669"/>
    <property type="project" value="InterPro"/>
</dbReference>
<dbReference type="STRING" id="1837282.A6F49_12965"/>
<keyword evidence="4" id="KW-1185">Reference proteome</keyword>
<feature type="transmembrane region" description="Helical" evidence="1">
    <location>
        <begin position="35"/>
        <end position="52"/>
    </location>
</feature>
<feature type="transmembrane region" description="Helical" evidence="1">
    <location>
        <begin position="310"/>
        <end position="328"/>
    </location>
</feature>
<feature type="transmembrane region" description="Helical" evidence="1">
    <location>
        <begin position="169"/>
        <end position="187"/>
    </location>
</feature>
<sequence length="352" mass="39221">MNISHRNLGIDALRVFSIAMVILGHSGTFDGSSLLSVWRMPLFFILSGLFLIPHRRSLRVEVARRWESLIIPYLAWSMIITLIVIAIKWDSPADMLHHLYTGWRGGTGRSAFWMSSWFLLTLAFSAIILRYLERFARWVAWTISIAGLVASRIFVYLQDIDVLDGHPFAQLPLRLGISLPVIFYLLIGQEIRSRIMPVVQELSTTRATSIGVVLVIAPLVLAHHFSIPAHYIHAGRFGWPFITPGIAVTVTIGFLMIFSTGVNRLLHRWTLLGQIVGRLVRTGSTVVLSHGLILLWMHAIGFNSNSLGDLFIRFGVALTTAFAVGLLLNMTPAARALSGVPQERPLRVTIAA</sequence>
<evidence type="ECO:0000259" key="2">
    <source>
        <dbReference type="Pfam" id="PF01757"/>
    </source>
</evidence>
<keyword evidence="1" id="KW-0812">Transmembrane</keyword>
<dbReference type="RefSeq" id="WP_043056798.1">
    <property type="nucleotide sequence ID" value="NZ_LXEY01000020.1"/>
</dbReference>
<protein>
    <recommendedName>
        <fullName evidence="2">Acyltransferase 3 domain-containing protein</fullName>
    </recommendedName>
</protein>
<feature type="transmembrane region" description="Helical" evidence="1">
    <location>
        <begin position="111"/>
        <end position="131"/>
    </location>
</feature>
<evidence type="ECO:0000313" key="4">
    <source>
        <dbReference type="Proteomes" id="UP000078292"/>
    </source>
</evidence>
<accession>A0A1B7LYC2</accession>
<feature type="transmembrane region" description="Helical" evidence="1">
    <location>
        <begin position="279"/>
        <end position="298"/>
    </location>
</feature>
<gene>
    <name evidence="3" type="ORF">A6F49_12965</name>
</gene>
<dbReference type="EMBL" id="LXEY01000020">
    <property type="protein sequence ID" value="OAV60278.1"/>
    <property type="molecule type" value="Genomic_DNA"/>
</dbReference>
<feature type="domain" description="Acyltransferase 3" evidence="2">
    <location>
        <begin position="8"/>
        <end position="327"/>
    </location>
</feature>
<feature type="transmembrane region" description="Helical" evidence="1">
    <location>
        <begin position="73"/>
        <end position="91"/>
    </location>
</feature>
<feature type="transmembrane region" description="Helical" evidence="1">
    <location>
        <begin position="237"/>
        <end position="258"/>
    </location>
</feature>
<dbReference type="AlphaFoldDB" id="A0A1B7LYC2"/>
<evidence type="ECO:0000256" key="1">
    <source>
        <dbReference type="SAM" id="Phobius"/>
    </source>
</evidence>
<dbReference type="OrthoDB" id="3746662at2"/>
<keyword evidence="1" id="KW-1133">Transmembrane helix</keyword>
<reference evidence="3 4" key="1">
    <citation type="submission" date="2016-04" db="EMBL/GenBank/DDBJ databases">
        <title>First whole genome shotgun sequence of the bacterium Enteractinococcus sp. strain UASWS1574.</title>
        <authorList>
            <person name="Crovadore J."/>
            <person name="Chablais R."/>
            <person name="Lefort F."/>
        </authorList>
    </citation>
    <scope>NUCLEOTIDE SEQUENCE [LARGE SCALE GENOMIC DNA]</scope>
    <source>
        <strain evidence="3 4">UASWS1574</strain>
    </source>
</reference>
<feature type="transmembrane region" description="Helical" evidence="1">
    <location>
        <begin position="207"/>
        <end position="225"/>
    </location>
</feature>
<organism evidence="3 4">
    <name type="scientific">Enteractinococcus helveticum</name>
    <dbReference type="NCBI Taxonomy" id="1837282"/>
    <lineage>
        <taxon>Bacteria</taxon>
        <taxon>Bacillati</taxon>
        <taxon>Actinomycetota</taxon>
        <taxon>Actinomycetes</taxon>
        <taxon>Micrococcales</taxon>
        <taxon>Micrococcaceae</taxon>
    </lineage>
</organism>